<evidence type="ECO:0000313" key="1">
    <source>
        <dbReference type="EMBL" id="OMJ26360.1"/>
    </source>
</evidence>
<dbReference type="AlphaFoldDB" id="A0A1R1YHI0"/>
<comment type="caution">
    <text evidence="1">The sequence shown here is derived from an EMBL/GenBank/DDBJ whole genome shotgun (WGS) entry which is preliminary data.</text>
</comment>
<sequence length="95" mass="10313">MPEISLPRPVVTRLSPANKLLSPALSAGANLTHQSTSVFLQRINQQPWTFNASINICGPSTHQLAHCPPDLNLTSSEFEAAVYSAFELAALKNNR</sequence>
<dbReference type="Proteomes" id="UP000187283">
    <property type="component" value="Unassembled WGS sequence"/>
</dbReference>
<protein>
    <submittedName>
        <fullName evidence="1">Uncharacterized protein</fullName>
    </submittedName>
</protein>
<gene>
    <name evidence="1" type="ORF">AYI70_g233</name>
</gene>
<dbReference type="EMBL" id="LSSN01000027">
    <property type="protein sequence ID" value="OMJ26360.1"/>
    <property type="molecule type" value="Genomic_DNA"/>
</dbReference>
<keyword evidence="2" id="KW-1185">Reference proteome</keyword>
<name>A0A1R1YHI0_9FUNG</name>
<organism evidence="1 2">
    <name type="scientific">Smittium culicis</name>
    <dbReference type="NCBI Taxonomy" id="133412"/>
    <lineage>
        <taxon>Eukaryota</taxon>
        <taxon>Fungi</taxon>
        <taxon>Fungi incertae sedis</taxon>
        <taxon>Zoopagomycota</taxon>
        <taxon>Kickxellomycotina</taxon>
        <taxon>Harpellomycetes</taxon>
        <taxon>Harpellales</taxon>
        <taxon>Legeriomycetaceae</taxon>
        <taxon>Smittium</taxon>
    </lineage>
</organism>
<evidence type="ECO:0000313" key="2">
    <source>
        <dbReference type="Proteomes" id="UP000187283"/>
    </source>
</evidence>
<accession>A0A1R1YHI0</accession>
<proteinExistence type="predicted"/>
<reference evidence="1 2" key="1">
    <citation type="submission" date="2017-01" db="EMBL/GenBank/DDBJ databases">
        <authorList>
            <person name="Mah S.A."/>
            <person name="Swanson W.J."/>
            <person name="Moy G.W."/>
            <person name="Vacquier V.D."/>
        </authorList>
    </citation>
    <scope>NUCLEOTIDE SEQUENCE [LARGE SCALE GENOMIC DNA]</scope>
    <source>
        <strain evidence="1 2">GSMNP</strain>
    </source>
</reference>